<name>A0A517NJV9_9BACT</name>
<sequence>MHQIKMCRPDHILGFMNVKVVQLSLNALRFYFLR</sequence>
<accession>A0A517NJV9</accession>
<protein>
    <submittedName>
        <fullName evidence="1">Uncharacterized protein</fullName>
    </submittedName>
</protein>
<proteinExistence type="predicted"/>
<keyword evidence="2" id="KW-1185">Reference proteome</keyword>
<reference evidence="1 2" key="1">
    <citation type="submission" date="2019-02" db="EMBL/GenBank/DDBJ databases">
        <title>Deep-cultivation of Planctomycetes and their phenomic and genomic characterization uncovers novel biology.</title>
        <authorList>
            <person name="Wiegand S."/>
            <person name="Jogler M."/>
            <person name="Boedeker C."/>
            <person name="Pinto D."/>
            <person name="Vollmers J."/>
            <person name="Rivas-Marin E."/>
            <person name="Kohn T."/>
            <person name="Peeters S.H."/>
            <person name="Heuer A."/>
            <person name="Rast P."/>
            <person name="Oberbeckmann S."/>
            <person name="Bunk B."/>
            <person name="Jeske O."/>
            <person name="Meyerdierks A."/>
            <person name="Storesund J.E."/>
            <person name="Kallscheuer N."/>
            <person name="Luecker S."/>
            <person name="Lage O.M."/>
            <person name="Pohl T."/>
            <person name="Merkel B.J."/>
            <person name="Hornburger P."/>
            <person name="Mueller R.-W."/>
            <person name="Bruemmer F."/>
            <person name="Labrenz M."/>
            <person name="Spormann A.M."/>
            <person name="Op den Camp H."/>
            <person name="Overmann J."/>
            <person name="Amann R."/>
            <person name="Jetten M.S.M."/>
            <person name="Mascher T."/>
            <person name="Medema M.H."/>
            <person name="Devos D.P."/>
            <person name="Kaster A.-K."/>
            <person name="Ovreas L."/>
            <person name="Rohde M."/>
            <person name="Galperin M.Y."/>
            <person name="Jogler C."/>
        </authorList>
    </citation>
    <scope>NUCLEOTIDE SEQUENCE [LARGE SCALE GENOMIC DNA]</scope>
    <source>
        <strain evidence="1 2">K22_7</strain>
    </source>
</reference>
<evidence type="ECO:0000313" key="1">
    <source>
        <dbReference type="EMBL" id="QDT07416.1"/>
    </source>
</evidence>
<dbReference type="EMBL" id="CP036525">
    <property type="protein sequence ID" value="QDT07416.1"/>
    <property type="molecule type" value="Genomic_DNA"/>
</dbReference>
<dbReference type="KEGG" id="rlc:K227x_58430"/>
<evidence type="ECO:0000313" key="2">
    <source>
        <dbReference type="Proteomes" id="UP000318538"/>
    </source>
</evidence>
<dbReference type="Proteomes" id="UP000318538">
    <property type="component" value="Chromosome"/>
</dbReference>
<organism evidence="1 2">
    <name type="scientific">Rubripirellula lacrimiformis</name>
    <dbReference type="NCBI Taxonomy" id="1930273"/>
    <lineage>
        <taxon>Bacteria</taxon>
        <taxon>Pseudomonadati</taxon>
        <taxon>Planctomycetota</taxon>
        <taxon>Planctomycetia</taxon>
        <taxon>Pirellulales</taxon>
        <taxon>Pirellulaceae</taxon>
        <taxon>Rubripirellula</taxon>
    </lineage>
</organism>
<dbReference type="AlphaFoldDB" id="A0A517NJV9"/>
<gene>
    <name evidence="1" type="ORF">K227x_58430</name>
</gene>